<dbReference type="HOGENOM" id="CLU_2285894_0_0_0"/>
<dbReference type="AlphaFoldDB" id="A0A081BV85"/>
<proteinExistence type="predicted"/>
<protein>
    <submittedName>
        <fullName evidence="1">Uncharacterized protein</fullName>
    </submittedName>
</protein>
<keyword evidence="2" id="KW-1185">Reference proteome</keyword>
<name>A0A081BV85_VECG1</name>
<sequence>MHIPFLMIVFHQDNTATNMPTPPYVHQRLVCATSRHSGTDDAARRAEKCARNDRQFFSIRFARSDMIESLLYNGKPAPGRRYRGRRLECLYVKDKTYRLFQ</sequence>
<evidence type="ECO:0000313" key="1">
    <source>
        <dbReference type="EMBL" id="GAK56240.1"/>
    </source>
</evidence>
<dbReference type="STRING" id="1499967.U27_03202"/>
<dbReference type="EMBL" id="DF820464">
    <property type="protein sequence ID" value="GAK56240.1"/>
    <property type="molecule type" value="Genomic_DNA"/>
</dbReference>
<evidence type="ECO:0000313" key="2">
    <source>
        <dbReference type="Proteomes" id="UP000030661"/>
    </source>
</evidence>
<accession>A0A081BV85</accession>
<organism evidence="1">
    <name type="scientific">Vecturithrix granuli</name>
    <dbReference type="NCBI Taxonomy" id="1499967"/>
    <lineage>
        <taxon>Bacteria</taxon>
        <taxon>Candidatus Moduliflexota</taxon>
        <taxon>Candidatus Vecturitrichia</taxon>
        <taxon>Candidatus Vecturitrichales</taxon>
        <taxon>Candidatus Vecturitrichaceae</taxon>
        <taxon>Candidatus Vecturithrix</taxon>
    </lineage>
</organism>
<reference evidence="1" key="1">
    <citation type="journal article" date="2015" name="PeerJ">
        <title>First genomic representation of candidate bacterial phylum KSB3 points to enhanced environmental sensing as a trigger of wastewater bulking.</title>
        <authorList>
            <person name="Sekiguchi Y."/>
            <person name="Ohashi A."/>
            <person name="Parks D.H."/>
            <person name="Yamauchi T."/>
            <person name="Tyson G.W."/>
            <person name="Hugenholtz P."/>
        </authorList>
    </citation>
    <scope>NUCLEOTIDE SEQUENCE [LARGE SCALE GENOMIC DNA]</scope>
</reference>
<gene>
    <name evidence="1" type="ORF">U27_03202</name>
</gene>
<dbReference type="Proteomes" id="UP000030661">
    <property type="component" value="Unassembled WGS sequence"/>
</dbReference>